<keyword evidence="14" id="KW-1185">Reference proteome</keyword>
<evidence type="ECO:0000256" key="10">
    <source>
        <dbReference type="ARBA" id="ARBA00023303"/>
    </source>
</evidence>
<evidence type="ECO:0000256" key="9">
    <source>
        <dbReference type="ARBA" id="ARBA00023201"/>
    </source>
</evidence>
<sequence>MALFRCAPSRNFTYFHNHKYGNCYTFNSGLQESSPTTKFPGPAYGLILELFINQGEYVANLAPEAGARVVIHKKGSIPFPEDEGIDVMPGRATSIGIKQHSFARLPPPHGECGDTPKTTDYYVKHLGTSLSKLSCLKSCYQDIIIEYCNCAVPFFFLVENVTVCNLTDPLDEVCVDMLPVMAQERYKLCDQLCPQPCQETRYETSISQAVWPSNKYDVKTLTLTDASSFFFCFRSQEFTKIQIYFQDLIYQHVEQQIGYESMSLISDLGGQLGLWLGLSAITIGEFFSFLCSIGRSLPS</sequence>
<feature type="non-terminal residue" evidence="13">
    <location>
        <position position="299"/>
    </location>
</feature>
<dbReference type="PANTHER" id="PTHR11690:SF248">
    <property type="entry name" value="PICKPOCKET 17, ISOFORM A"/>
    <property type="match status" value="1"/>
</dbReference>
<keyword evidence="9 11" id="KW-0739">Sodium transport</keyword>
<dbReference type="Gene3D" id="1.10.287.770">
    <property type="entry name" value="YojJ-like"/>
    <property type="match status" value="1"/>
</dbReference>
<comment type="similarity">
    <text evidence="11">Belongs to the amiloride-sensitive sodium channel (TC 1.A.6) family.</text>
</comment>
<dbReference type="Pfam" id="PF00858">
    <property type="entry name" value="ASC"/>
    <property type="match status" value="1"/>
</dbReference>
<feature type="transmembrane region" description="Helical" evidence="12">
    <location>
        <begin position="272"/>
        <end position="293"/>
    </location>
</feature>
<keyword evidence="5 12" id="KW-1133">Transmembrane helix</keyword>
<evidence type="ECO:0000256" key="6">
    <source>
        <dbReference type="ARBA" id="ARBA00023053"/>
    </source>
</evidence>
<evidence type="ECO:0000313" key="14">
    <source>
        <dbReference type="Proteomes" id="UP001497497"/>
    </source>
</evidence>
<dbReference type="GO" id="GO:0005886">
    <property type="term" value="C:plasma membrane"/>
    <property type="evidence" value="ECO:0007669"/>
    <property type="project" value="TreeGrafter"/>
</dbReference>
<keyword evidence="4 11" id="KW-0812">Transmembrane</keyword>
<protein>
    <submittedName>
        <fullName evidence="13">Uncharacterized protein</fullName>
    </submittedName>
</protein>
<dbReference type="GO" id="GO:0015280">
    <property type="term" value="F:ligand-gated sodium channel activity"/>
    <property type="evidence" value="ECO:0007669"/>
    <property type="project" value="TreeGrafter"/>
</dbReference>
<evidence type="ECO:0000313" key="13">
    <source>
        <dbReference type="EMBL" id="CAL1535321.1"/>
    </source>
</evidence>
<keyword evidence="8 12" id="KW-0472">Membrane</keyword>
<dbReference type="PANTHER" id="PTHR11690">
    <property type="entry name" value="AMILORIDE-SENSITIVE SODIUM CHANNEL-RELATED"/>
    <property type="match status" value="1"/>
</dbReference>
<evidence type="ECO:0000256" key="7">
    <source>
        <dbReference type="ARBA" id="ARBA00023065"/>
    </source>
</evidence>
<dbReference type="AlphaFoldDB" id="A0AAV2HMN9"/>
<dbReference type="EMBL" id="CAXITT010000198">
    <property type="protein sequence ID" value="CAL1535321.1"/>
    <property type="molecule type" value="Genomic_DNA"/>
</dbReference>
<keyword evidence="7 11" id="KW-0406">Ion transport</keyword>
<evidence type="ECO:0000256" key="8">
    <source>
        <dbReference type="ARBA" id="ARBA00023136"/>
    </source>
</evidence>
<keyword evidence="6" id="KW-0915">Sodium</keyword>
<gene>
    <name evidence="13" type="ORF">GSLYS_00009281001</name>
</gene>
<name>A0AAV2HMN9_LYMST</name>
<organism evidence="13 14">
    <name type="scientific">Lymnaea stagnalis</name>
    <name type="common">Great pond snail</name>
    <name type="synonym">Helix stagnalis</name>
    <dbReference type="NCBI Taxonomy" id="6523"/>
    <lineage>
        <taxon>Eukaryota</taxon>
        <taxon>Metazoa</taxon>
        <taxon>Spiralia</taxon>
        <taxon>Lophotrochozoa</taxon>
        <taxon>Mollusca</taxon>
        <taxon>Gastropoda</taxon>
        <taxon>Heterobranchia</taxon>
        <taxon>Euthyneura</taxon>
        <taxon>Panpulmonata</taxon>
        <taxon>Hygrophila</taxon>
        <taxon>Lymnaeoidea</taxon>
        <taxon>Lymnaeidae</taxon>
        <taxon>Lymnaea</taxon>
    </lineage>
</organism>
<evidence type="ECO:0000256" key="5">
    <source>
        <dbReference type="ARBA" id="ARBA00022989"/>
    </source>
</evidence>
<dbReference type="Proteomes" id="UP001497497">
    <property type="component" value="Unassembled WGS sequence"/>
</dbReference>
<dbReference type="InterPro" id="IPR001873">
    <property type="entry name" value="ENaC"/>
</dbReference>
<accession>A0AAV2HMN9</accession>
<keyword evidence="2 11" id="KW-0813">Transport</keyword>
<dbReference type="PRINTS" id="PR01078">
    <property type="entry name" value="AMINACHANNEL"/>
</dbReference>
<evidence type="ECO:0000256" key="3">
    <source>
        <dbReference type="ARBA" id="ARBA00022461"/>
    </source>
</evidence>
<evidence type="ECO:0000256" key="4">
    <source>
        <dbReference type="ARBA" id="ARBA00022692"/>
    </source>
</evidence>
<evidence type="ECO:0000256" key="1">
    <source>
        <dbReference type="ARBA" id="ARBA00004141"/>
    </source>
</evidence>
<evidence type="ECO:0000256" key="12">
    <source>
        <dbReference type="SAM" id="Phobius"/>
    </source>
</evidence>
<keyword evidence="10 11" id="KW-0407">Ion channel</keyword>
<proteinExistence type="inferred from homology"/>
<reference evidence="13 14" key="1">
    <citation type="submission" date="2024-04" db="EMBL/GenBank/DDBJ databases">
        <authorList>
            <consortium name="Genoscope - CEA"/>
            <person name="William W."/>
        </authorList>
    </citation>
    <scope>NUCLEOTIDE SEQUENCE [LARGE SCALE GENOMIC DNA]</scope>
</reference>
<comment type="subcellular location">
    <subcellularLocation>
        <location evidence="1">Membrane</location>
        <topology evidence="1">Multi-pass membrane protein</topology>
    </subcellularLocation>
</comment>
<comment type="caution">
    <text evidence="13">The sequence shown here is derived from an EMBL/GenBank/DDBJ whole genome shotgun (WGS) entry which is preliminary data.</text>
</comment>
<keyword evidence="3 11" id="KW-0894">Sodium channel</keyword>
<evidence type="ECO:0000256" key="11">
    <source>
        <dbReference type="RuleBase" id="RU000679"/>
    </source>
</evidence>
<evidence type="ECO:0000256" key="2">
    <source>
        <dbReference type="ARBA" id="ARBA00022448"/>
    </source>
</evidence>
<dbReference type="Gene3D" id="2.60.470.10">
    <property type="entry name" value="Acid-sensing ion channels like domains"/>
    <property type="match status" value="1"/>
</dbReference>